<protein>
    <submittedName>
        <fullName evidence="3">Uncharacterized protein</fullName>
    </submittedName>
</protein>
<feature type="transmembrane region" description="Helical" evidence="2">
    <location>
        <begin position="296"/>
        <end position="313"/>
    </location>
</feature>
<keyword evidence="4" id="KW-1185">Reference proteome</keyword>
<evidence type="ECO:0000313" key="3">
    <source>
        <dbReference type="EMBL" id="USQ74855.1"/>
    </source>
</evidence>
<proteinExistence type="predicted"/>
<name>A0ABY4YF22_9MICO</name>
<feature type="transmembrane region" description="Helical" evidence="2">
    <location>
        <begin position="222"/>
        <end position="242"/>
    </location>
</feature>
<sequence length="397" mass="41071">MPSRSPPDLGSFAHFQSGRGPLVSCPMGIGSVTGVGARAGLYAAALAVFIGSSVVGSGSETNEPVPPQGASADSGKEVAVPDTPDAVDPFLQDEVTFHFLPDAWQLLIGREGDATARTLMVAGCGVSNRDLDDEADLPAVVMVPSNTTGSVDGLGVPVDLIEKESRQEQVCAPRIVPVDLSVDMRVSEPARGWLVAVPTVPGTLTPDTASVPYVVKRIIHPWGYGLLAITAGLVALLGVFRGNPTEYAEGREKELAGEQDDKAIPSLPVMASIYGALALATAGLSTWTDLVPGLDLGGVLVVGLIAAVLVAAGDRLVATYQRAKAENQSRRANAGLFLSLFGAATMALLIPFVLLHGANIGVGSAAVWGLATLFLIFASLFRLPQGATERAAPEYDL</sequence>
<keyword evidence="2" id="KW-0472">Membrane</keyword>
<reference evidence="3" key="1">
    <citation type="submission" date="2022-06" db="EMBL/GenBank/DDBJ databases">
        <title>Ornithinimicrobium JY.X270.</title>
        <authorList>
            <person name="Huang Y."/>
        </authorList>
    </citation>
    <scope>NUCLEOTIDE SEQUENCE</scope>
    <source>
        <strain evidence="3">JY.X270</strain>
    </source>
</reference>
<feature type="region of interest" description="Disordered" evidence="1">
    <location>
        <begin position="57"/>
        <end position="85"/>
    </location>
</feature>
<evidence type="ECO:0000256" key="2">
    <source>
        <dbReference type="SAM" id="Phobius"/>
    </source>
</evidence>
<accession>A0ABY4YF22</accession>
<feature type="transmembrane region" description="Helical" evidence="2">
    <location>
        <begin position="263"/>
        <end position="284"/>
    </location>
</feature>
<organism evidence="3 4">
    <name type="scientific">Ornithinimicrobium cryptoxanthini</name>
    <dbReference type="NCBI Taxonomy" id="2934161"/>
    <lineage>
        <taxon>Bacteria</taxon>
        <taxon>Bacillati</taxon>
        <taxon>Actinomycetota</taxon>
        <taxon>Actinomycetes</taxon>
        <taxon>Micrococcales</taxon>
        <taxon>Ornithinimicrobiaceae</taxon>
        <taxon>Ornithinimicrobium</taxon>
    </lineage>
</organism>
<evidence type="ECO:0000256" key="1">
    <source>
        <dbReference type="SAM" id="MobiDB-lite"/>
    </source>
</evidence>
<dbReference type="EMBL" id="CP099490">
    <property type="protein sequence ID" value="USQ74855.1"/>
    <property type="molecule type" value="Genomic_DNA"/>
</dbReference>
<dbReference type="RefSeq" id="WP_252618915.1">
    <property type="nucleotide sequence ID" value="NZ_CP099490.1"/>
</dbReference>
<keyword evidence="2" id="KW-1133">Transmembrane helix</keyword>
<dbReference type="Proteomes" id="UP001056535">
    <property type="component" value="Chromosome"/>
</dbReference>
<keyword evidence="2" id="KW-0812">Transmembrane</keyword>
<feature type="transmembrane region" description="Helical" evidence="2">
    <location>
        <begin position="334"/>
        <end position="354"/>
    </location>
</feature>
<gene>
    <name evidence="3" type="ORF">NF557_09255</name>
</gene>
<evidence type="ECO:0000313" key="4">
    <source>
        <dbReference type="Proteomes" id="UP001056535"/>
    </source>
</evidence>
<feature type="transmembrane region" description="Helical" evidence="2">
    <location>
        <begin position="360"/>
        <end position="381"/>
    </location>
</feature>